<accession>A0A3M8Q1F7</accession>
<dbReference type="AlphaFoldDB" id="A0A3M8Q1F7"/>
<dbReference type="Proteomes" id="UP000280507">
    <property type="component" value="Unassembled WGS sequence"/>
</dbReference>
<gene>
    <name evidence="2" type="ORF">EBI00_11945</name>
</gene>
<name>A0A3M8Q1F7_9GAMM</name>
<sequence length="90" mass="9910">MPRTFYPQKSKDIEASPPHPKGTSYKVSVGLEDWGDGEFKPVSKVQISYDGVVSGRKCPSYPVGTDDQERVHNCVCELTAEYKIKGSSDA</sequence>
<proteinExistence type="predicted"/>
<dbReference type="EMBL" id="RIZG01000007">
    <property type="protein sequence ID" value="RNF49642.1"/>
    <property type="molecule type" value="Genomic_DNA"/>
</dbReference>
<feature type="region of interest" description="Disordered" evidence="1">
    <location>
        <begin position="1"/>
        <end position="25"/>
    </location>
</feature>
<evidence type="ECO:0000256" key="1">
    <source>
        <dbReference type="SAM" id="MobiDB-lite"/>
    </source>
</evidence>
<protein>
    <submittedName>
        <fullName evidence="2">Uncharacterized protein</fullName>
    </submittedName>
</protein>
<evidence type="ECO:0000313" key="2">
    <source>
        <dbReference type="EMBL" id="RNF49642.1"/>
    </source>
</evidence>
<reference evidence="2 3" key="1">
    <citation type="journal article" date="2012" name="Int. J. Syst. Evol. Microbiol.">
        <title>Marinomonas hwangdonensis sp. nov., isolated from seawater.</title>
        <authorList>
            <person name="Jung Y.T."/>
            <person name="Oh T.K."/>
            <person name="Yoon J.H."/>
        </authorList>
    </citation>
    <scope>NUCLEOTIDE SEQUENCE [LARGE SCALE GENOMIC DNA]</scope>
    <source>
        <strain evidence="2 3">HDW-15</strain>
    </source>
</reference>
<organism evidence="2 3">
    <name type="scientific">Marinomonas hwangdonensis</name>
    <dbReference type="NCBI Taxonomy" id="1053647"/>
    <lineage>
        <taxon>Bacteria</taxon>
        <taxon>Pseudomonadati</taxon>
        <taxon>Pseudomonadota</taxon>
        <taxon>Gammaproteobacteria</taxon>
        <taxon>Oceanospirillales</taxon>
        <taxon>Oceanospirillaceae</taxon>
        <taxon>Marinomonas</taxon>
    </lineage>
</organism>
<keyword evidence="3" id="KW-1185">Reference proteome</keyword>
<comment type="caution">
    <text evidence="2">The sequence shown here is derived from an EMBL/GenBank/DDBJ whole genome shotgun (WGS) entry which is preliminary data.</text>
</comment>
<evidence type="ECO:0000313" key="3">
    <source>
        <dbReference type="Proteomes" id="UP000280507"/>
    </source>
</evidence>